<evidence type="ECO:0000256" key="1">
    <source>
        <dbReference type="SAM" id="MobiDB-lite"/>
    </source>
</evidence>
<name>A0A4R1QP53_9FIRM</name>
<dbReference type="AlphaFoldDB" id="A0A4R1QP53"/>
<feature type="compositionally biased region" description="Low complexity" evidence="1">
    <location>
        <begin position="30"/>
        <end position="48"/>
    </location>
</feature>
<feature type="signal peptide" evidence="2">
    <location>
        <begin position="1"/>
        <end position="25"/>
    </location>
</feature>
<dbReference type="RefSeq" id="WP_058963134.1">
    <property type="nucleotide sequence ID" value="NZ_CABKVM010000013.1"/>
</dbReference>
<comment type="caution">
    <text evidence="3">The sequence shown here is derived from an EMBL/GenBank/DDBJ whole genome shotgun (WGS) entry which is preliminary data.</text>
</comment>
<organism evidence="3 4">
    <name type="scientific">Allofournierella massiliensis</name>
    <dbReference type="NCBI Taxonomy" id="1650663"/>
    <lineage>
        <taxon>Bacteria</taxon>
        <taxon>Bacillati</taxon>
        <taxon>Bacillota</taxon>
        <taxon>Clostridia</taxon>
        <taxon>Eubacteriales</taxon>
        <taxon>Oscillospiraceae</taxon>
        <taxon>Allofournierella</taxon>
    </lineage>
</organism>
<dbReference type="Proteomes" id="UP000295184">
    <property type="component" value="Unassembled WGS sequence"/>
</dbReference>
<sequence length="365" mass="39383">MRRALFALILSAAVLSGCSSPSVSEGNGKSAPASQSSADASSSVAAPPAQGAVNEAQLRWKSEAPVALRQALTLATDLPVMEFLMPALTGQDAVVLVGKPELSVPQAAFYVTETEALPLDIGPCGPRSIQRLSVEEGETWVMITEQQLGVSPPASYFFHLDKDGALTSFSLRDPESGQPLAVSAQAEEDRTRFSLVVSRLDGGCTRIEPADGMDNSYLWVTEAGSFLPTGRSVHHYPLVLENGSFYELGAVPLEEEQFLQLFPEGSDWLARMLEHETRLVREDTLDSEYTFLYRGDGTVDVNLRYGDFDWGWQCCHLTLTPGQPLPEPGTPEGIFQPGRRMEAGCPAIARQPRLPDALAESGGGQ</sequence>
<evidence type="ECO:0000313" key="4">
    <source>
        <dbReference type="Proteomes" id="UP000295184"/>
    </source>
</evidence>
<dbReference type="STRING" id="1650663.GCA_001486665_00625"/>
<reference evidence="3 4" key="1">
    <citation type="submission" date="2019-03" db="EMBL/GenBank/DDBJ databases">
        <title>Genomic Encyclopedia of Type Strains, Phase IV (KMG-IV): sequencing the most valuable type-strain genomes for metagenomic binning, comparative biology and taxonomic classification.</title>
        <authorList>
            <person name="Goeker M."/>
        </authorList>
    </citation>
    <scope>NUCLEOTIDE SEQUENCE [LARGE SCALE GENOMIC DNA]</scope>
    <source>
        <strain evidence="3 4">DSM 100451</strain>
    </source>
</reference>
<evidence type="ECO:0008006" key="5">
    <source>
        <dbReference type="Google" id="ProtNLM"/>
    </source>
</evidence>
<feature type="region of interest" description="Disordered" evidence="1">
    <location>
        <begin position="21"/>
        <end position="48"/>
    </location>
</feature>
<evidence type="ECO:0000313" key="3">
    <source>
        <dbReference type="EMBL" id="TCL55107.1"/>
    </source>
</evidence>
<dbReference type="EMBL" id="SLUM01000018">
    <property type="protein sequence ID" value="TCL55107.1"/>
    <property type="molecule type" value="Genomic_DNA"/>
</dbReference>
<feature type="chain" id="PRO_5038884033" description="Lipoprotein" evidence="2">
    <location>
        <begin position="26"/>
        <end position="365"/>
    </location>
</feature>
<keyword evidence="2" id="KW-0732">Signal</keyword>
<gene>
    <name evidence="3" type="ORF">EDD77_11849</name>
</gene>
<dbReference type="OrthoDB" id="1837543at2"/>
<dbReference type="PROSITE" id="PS51257">
    <property type="entry name" value="PROKAR_LIPOPROTEIN"/>
    <property type="match status" value="1"/>
</dbReference>
<protein>
    <recommendedName>
        <fullName evidence="5">Lipoprotein</fullName>
    </recommendedName>
</protein>
<evidence type="ECO:0000256" key="2">
    <source>
        <dbReference type="SAM" id="SignalP"/>
    </source>
</evidence>
<proteinExistence type="predicted"/>
<accession>A0A4R1QP53</accession>